<protein>
    <submittedName>
        <fullName evidence="5">Gfo/Idh/MocA family oxidoreductase</fullName>
    </submittedName>
</protein>
<dbReference type="Gene3D" id="3.30.360.10">
    <property type="entry name" value="Dihydrodipicolinate Reductase, domain 2"/>
    <property type="match status" value="1"/>
</dbReference>
<evidence type="ECO:0000259" key="4">
    <source>
        <dbReference type="Pfam" id="PF22725"/>
    </source>
</evidence>
<dbReference type="GO" id="GO:0000166">
    <property type="term" value="F:nucleotide binding"/>
    <property type="evidence" value="ECO:0007669"/>
    <property type="project" value="InterPro"/>
</dbReference>
<gene>
    <name evidence="5" type="ORF">FYJ50_09815</name>
</gene>
<dbReference type="AlphaFoldDB" id="A0A7X2N4P6"/>
<dbReference type="Pfam" id="PF01408">
    <property type="entry name" value="GFO_IDH_MocA"/>
    <property type="match status" value="1"/>
</dbReference>
<evidence type="ECO:0000256" key="1">
    <source>
        <dbReference type="ARBA" id="ARBA00010928"/>
    </source>
</evidence>
<dbReference type="Proteomes" id="UP000470082">
    <property type="component" value="Unassembled WGS sequence"/>
</dbReference>
<dbReference type="Pfam" id="PF22725">
    <property type="entry name" value="GFO_IDH_MocA_C3"/>
    <property type="match status" value="1"/>
</dbReference>
<feature type="domain" description="GFO/IDH/MocA-like oxidoreductase" evidence="4">
    <location>
        <begin position="130"/>
        <end position="250"/>
    </location>
</feature>
<accession>A0A7X2N4P6</accession>
<sequence length="322" mass="36753">MVRFAIMGLGYIASRVAQGIQYAKNAQLYAVASRDIKKANSFKEQFHAQVAYGSYLEMLEDDKVDIVYICTPNHLHYSQIKLCFSYHKHVICEKPMVRSIQELDELYQLSLLSDCILLEAHKTCFTPLNQEIYKRLKSGQYGHILSIEADYSYDCKDQYDNNSWAMHPEYGGSSYDVGVYPVCFCNFMADSQIQNVNAYPVLFENQKADYGMMTMIQYKNGVIAQANCSWLYYTKNKGMARIVTTRGTIEIDAFWKGTKARIDMNGIKEECEVEMDSDFTGEVEEACSCVIGHCQSSILSYHASKEILKVIEAVNSYRLKGN</sequence>
<organism evidence="5 6">
    <name type="scientific">Floccifex porci</name>
    <dbReference type="NCBI Taxonomy" id="2606629"/>
    <lineage>
        <taxon>Bacteria</taxon>
        <taxon>Bacillati</taxon>
        <taxon>Bacillota</taxon>
        <taxon>Erysipelotrichia</taxon>
        <taxon>Erysipelotrichales</taxon>
        <taxon>Erysipelotrichaceae</taxon>
        <taxon>Floccifex</taxon>
    </lineage>
</organism>
<dbReference type="EMBL" id="VUMM01000030">
    <property type="protein sequence ID" value="MSS02379.1"/>
    <property type="molecule type" value="Genomic_DNA"/>
</dbReference>
<name>A0A7X2N4P6_9FIRM</name>
<evidence type="ECO:0000313" key="5">
    <source>
        <dbReference type="EMBL" id="MSS02379.1"/>
    </source>
</evidence>
<dbReference type="RefSeq" id="WP_154461524.1">
    <property type="nucleotide sequence ID" value="NZ_VUMM01000030.1"/>
</dbReference>
<dbReference type="PANTHER" id="PTHR22604">
    <property type="entry name" value="OXIDOREDUCTASES"/>
    <property type="match status" value="1"/>
</dbReference>
<comment type="similarity">
    <text evidence="1">Belongs to the Gfo/Idh/MocA family.</text>
</comment>
<dbReference type="InterPro" id="IPR050984">
    <property type="entry name" value="Gfo/Idh/MocA_domain"/>
</dbReference>
<dbReference type="GO" id="GO:0016491">
    <property type="term" value="F:oxidoreductase activity"/>
    <property type="evidence" value="ECO:0007669"/>
    <property type="project" value="UniProtKB-KW"/>
</dbReference>
<feature type="domain" description="Gfo/Idh/MocA-like oxidoreductase N-terminal" evidence="3">
    <location>
        <begin position="2"/>
        <end position="111"/>
    </location>
</feature>
<dbReference type="SUPFAM" id="SSF51735">
    <property type="entry name" value="NAD(P)-binding Rossmann-fold domains"/>
    <property type="match status" value="1"/>
</dbReference>
<evidence type="ECO:0000256" key="2">
    <source>
        <dbReference type="ARBA" id="ARBA00023002"/>
    </source>
</evidence>
<proteinExistence type="inferred from homology"/>
<dbReference type="InterPro" id="IPR036291">
    <property type="entry name" value="NAD(P)-bd_dom_sf"/>
</dbReference>
<dbReference type="SUPFAM" id="SSF55347">
    <property type="entry name" value="Glyceraldehyde-3-phosphate dehydrogenase-like, C-terminal domain"/>
    <property type="match status" value="1"/>
</dbReference>
<dbReference type="Gene3D" id="3.40.50.720">
    <property type="entry name" value="NAD(P)-binding Rossmann-like Domain"/>
    <property type="match status" value="1"/>
</dbReference>
<keyword evidence="2" id="KW-0560">Oxidoreductase</keyword>
<keyword evidence="6" id="KW-1185">Reference proteome</keyword>
<reference evidence="5 6" key="1">
    <citation type="submission" date="2019-08" db="EMBL/GenBank/DDBJ databases">
        <title>In-depth cultivation of the pig gut microbiome towards novel bacterial diversity and tailored functional studies.</title>
        <authorList>
            <person name="Wylensek D."/>
            <person name="Hitch T.C.A."/>
            <person name="Clavel T."/>
        </authorList>
    </citation>
    <scope>NUCLEOTIDE SEQUENCE [LARGE SCALE GENOMIC DNA]</scope>
    <source>
        <strain evidence="5 6">LKV-178-WT-2G</strain>
    </source>
</reference>
<evidence type="ECO:0000313" key="6">
    <source>
        <dbReference type="Proteomes" id="UP000470082"/>
    </source>
</evidence>
<comment type="caution">
    <text evidence="5">The sequence shown here is derived from an EMBL/GenBank/DDBJ whole genome shotgun (WGS) entry which is preliminary data.</text>
</comment>
<dbReference type="InterPro" id="IPR000683">
    <property type="entry name" value="Gfo/Idh/MocA-like_OxRdtase_N"/>
</dbReference>
<dbReference type="InterPro" id="IPR055170">
    <property type="entry name" value="GFO_IDH_MocA-like_dom"/>
</dbReference>
<dbReference type="PANTHER" id="PTHR22604:SF105">
    <property type="entry name" value="TRANS-1,2-DIHYDROBENZENE-1,2-DIOL DEHYDROGENASE"/>
    <property type="match status" value="1"/>
</dbReference>
<evidence type="ECO:0000259" key="3">
    <source>
        <dbReference type="Pfam" id="PF01408"/>
    </source>
</evidence>